<proteinExistence type="inferred from homology"/>
<comment type="subunit">
    <text evidence="3">Homodimer.</text>
</comment>
<dbReference type="STRING" id="1255658.FM114_08860"/>
<dbReference type="Gene3D" id="3.90.20.20">
    <property type="match status" value="1"/>
</dbReference>
<protein>
    <recommendedName>
        <fullName evidence="3">Protein GrpE</fullName>
    </recommendedName>
    <alternativeName>
        <fullName evidence="3">HSP-70 cofactor</fullName>
    </alternativeName>
</protein>
<evidence type="ECO:0000256" key="6">
    <source>
        <dbReference type="SAM" id="MobiDB-lite"/>
    </source>
</evidence>
<dbReference type="SUPFAM" id="SSF58014">
    <property type="entry name" value="Coiled-coil domain of nucleotide exchange factor GrpE"/>
    <property type="match status" value="1"/>
</dbReference>
<dbReference type="GO" id="GO:0051087">
    <property type="term" value="F:protein-folding chaperone binding"/>
    <property type="evidence" value="ECO:0007669"/>
    <property type="project" value="InterPro"/>
</dbReference>
<dbReference type="PANTHER" id="PTHR21237:SF23">
    <property type="entry name" value="GRPE PROTEIN HOMOLOG, MITOCHONDRIAL"/>
    <property type="match status" value="1"/>
</dbReference>
<dbReference type="SUPFAM" id="SSF51064">
    <property type="entry name" value="Head domain of nucleotide exchange factor GrpE"/>
    <property type="match status" value="1"/>
</dbReference>
<evidence type="ECO:0000313" key="8">
    <source>
        <dbReference type="Proteomes" id="UP000188342"/>
    </source>
</evidence>
<dbReference type="GO" id="GO:0005737">
    <property type="term" value="C:cytoplasm"/>
    <property type="evidence" value="ECO:0007669"/>
    <property type="project" value="UniProtKB-SubCell"/>
</dbReference>
<dbReference type="RefSeq" id="WP_094764808.1">
    <property type="nucleotide sequence ID" value="NZ_FUKQ01000034.1"/>
</dbReference>
<dbReference type="AlphaFoldDB" id="A0A1R4JQ85"/>
<dbReference type="PANTHER" id="PTHR21237">
    <property type="entry name" value="GRPE PROTEIN"/>
    <property type="match status" value="1"/>
</dbReference>
<dbReference type="GO" id="GO:0006457">
    <property type="term" value="P:protein folding"/>
    <property type="evidence" value="ECO:0007669"/>
    <property type="project" value="InterPro"/>
</dbReference>
<dbReference type="EMBL" id="FUKQ01000034">
    <property type="protein sequence ID" value="SJN34166.1"/>
    <property type="molecule type" value="Genomic_DNA"/>
</dbReference>
<gene>
    <name evidence="3" type="primary">grpE</name>
    <name evidence="7" type="ORF">FM114_08860</name>
</gene>
<comment type="subcellular location">
    <subcellularLocation>
        <location evidence="3">Cytoplasm</location>
    </subcellularLocation>
</comment>
<dbReference type="GO" id="GO:0051082">
    <property type="term" value="F:unfolded protein binding"/>
    <property type="evidence" value="ECO:0007669"/>
    <property type="project" value="TreeGrafter"/>
</dbReference>
<evidence type="ECO:0000256" key="2">
    <source>
        <dbReference type="ARBA" id="ARBA00023186"/>
    </source>
</evidence>
<evidence type="ECO:0000313" key="7">
    <source>
        <dbReference type="EMBL" id="SJN34166.1"/>
    </source>
</evidence>
<dbReference type="CDD" id="cd00446">
    <property type="entry name" value="GrpE"/>
    <property type="match status" value="1"/>
</dbReference>
<sequence>MSADDVTTTTGQQSTTTEELDAAAQVEALRAQAADLEGRLAERTEDLQRLQAEYVNYKKRVDRDRDLARRGGVEKVLGELLPVLDAIRLADEHGQLDGPVKVLADQVLALTTRHGMTSFGEVGDAFDPALHEALMQQPLPGATQTCVSQVMQPGHRIDDKVLRPARVAVSDPDPEATTHDDQTGQEDR</sequence>
<name>A0A1R4JQ85_9ACTN</name>
<comment type="similarity">
    <text evidence="1 3 4">Belongs to the GrpE family.</text>
</comment>
<dbReference type="Proteomes" id="UP000188342">
    <property type="component" value="Unassembled WGS sequence"/>
</dbReference>
<feature type="region of interest" description="Disordered" evidence="6">
    <location>
        <begin position="155"/>
        <end position="188"/>
    </location>
</feature>
<dbReference type="InterPro" id="IPR013805">
    <property type="entry name" value="GrpE_CC"/>
</dbReference>
<keyword evidence="2 3" id="KW-0143">Chaperone</keyword>
<keyword evidence="3" id="KW-0963">Cytoplasm</keyword>
<dbReference type="InterPro" id="IPR009012">
    <property type="entry name" value="GrpE_head"/>
</dbReference>
<dbReference type="GO" id="GO:0042803">
    <property type="term" value="F:protein homodimerization activity"/>
    <property type="evidence" value="ECO:0007669"/>
    <property type="project" value="InterPro"/>
</dbReference>
<keyword evidence="8" id="KW-1185">Reference proteome</keyword>
<comment type="function">
    <text evidence="3">Participates actively in the response to hyperosmotic and heat shock by preventing the aggregation of stress-denatured proteins, in association with DnaK and GrpE. It is the nucleotide exchange factor for DnaK and may function as a thermosensor. Unfolded proteins bind initially to DnaJ; upon interaction with the DnaJ-bound protein, DnaK hydrolyzes its bound ATP, resulting in the formation of a stable complex. GrpE releases ADP from DnaK; ATP binding to DnaK triggers the release of the substrate protein, thus completing the reaction cycle. Several rounds of ATP-dependent interactions between DnaJ, DnaK and GrpE are required for fully efficient folding.</text>
</comment>
<dbReference type="InterPro" id="IPR000740">
    <property type="entry name" value="GrpE"/>
</dbReference>
<organism evidence="7 8">
    <name type="scientific">Luteococcus japonicus LSP_Lj1</name>
    <dbReference type="NCBI Taxonomy" id="1255658"/>
    <lineage>
        <taxon>Bacteria</taxon>
        <taxon>Bacillati</taxon>
        <taxon>Actinomycetota</taxon>
        <taxon>Actinomycetes</taxon>
        <taxon>Propionibacteriales</taxon>
        <taxon>Propionibacteriaceae</taxon>
        <taxon>Luteococcus</taxon>
    </lineage>
</organism>
<dbReference type="HAMAP" id="MF_01151">
    <property type="entry name" value="GrpE"/>
    <property type="match status" value="1"/>
</dbReference>
<evidence type="ECO:0000256" key="3">
    <source>
        <dbReference type="HAMAP-Rule" id="MF_01151"/>
    </source>
</evidence>
<dbReference type="PRINTS" id="PR00773">
    <property type="entry name" value="GRPEPROTEIN"/>
</dbReference>
<dbReference type="GO" id="GO:0000774">
    <property type="term" value="F:adenyl-nucleotide exchange factor activity"/>
    <property type="evidence" value="ECO:0007669"/>
    <property type="project" value="InterPro"/>
</dbReference>
<keyword evidence="5" id="KW-0175">Coiled coil</keyword>
<dbReference type="Gene3D" id="2.30.22.10">
    <property type="entry name" value="Head domain of nucleotide exchange factor GrpE"/>
    <property type="match status" value="1"/>
</dbReference>
<feature type="coiled-coil region" evidence="5">
    <location>
        <begin position="26"/>
        <end position="67"/>
    </location>
</feature>
<dbReference type="OrthoDB" id="5191115at2"/>
<evidence type="ECO:0000256" key="4">
    <source>
        <dbReference type="RuleBase" id="RU004478"/>
    </source>
</evidence>
<dbReference type="Pfam" id="PF01025">
    <property type="entry name" value="GrpE"/>
    <property type="match status" value="1"/>
</dbReference>
<keyword evidence="3 7" id="KW-0346">Stress response</keyword>
<accession>A0A1R4JQ85</accession>
<reference evidence="7 8" key="1">
    <citation type="submission" date="2017-02" db="EMBL/GenBank/DDBJ databases">
        <authorList>
            <person name="Peterson S.W."/>
        </authorList>
    </citation>
    <scope>NUCLEOTIDE SEQUENCE [LARGE SCALE GENOMIC DNA]</scope>
    <source>
        <strain evidence="7 8">LSP_Lj1</strain>
    </source>
</reference>
<feature type="compositionally biased region" description="Basic and acidic residues" evidence="6">
    <location>
        <begin position="176"/>
        <end position="188"/>
    </location>
</feature>
<evidence type="ECO:0000256" key="5">
    <source>
        <dbReference type="SAM" id="Coils"/>
    </source>
</evidence>
<evidence type="ECO:0000256" key="1">
    <source>
        <dbReference type="ARBA" id="ARBA00009054"/>
    </source>
</evidence>